<reference evidence="11" key="1">
    <citation type="submission" date="2023-04" db="EMBL/GenBank/DDBJ databases">
        <authorList>
            <person name="Vijverberg K."/>
            <person name="Xiong W."/>
            <person name="Schranz E."/>
        </authorList>
    </citation>
    <scope>NUCLEOTIDE SEQUENCE</scope>
</reference>
<sequence length="181" mass="19771">MDLSSNKLVGEIPKELEFLSGLRGLNLSNNHLKGRIPDRIGDMHSLESLDLSRNNLSGMIPQSMSALTFLSHLNLSHNSLSGRIPTGSQLQTLDDPSIYTGGNNQLCDGPLAIRCNSDQILQLGRNAEEDEDDDNVEEMWICGVTSGFITGLMGILGILALMSRWRRALFNFVGGCIGKEI</sequence>
<evidence type="ECO:0000256" key="2">
    <source>
        <dbReference type="ARBA" id="ARBA00009592"/>
    </source>
</evidence>
<dbReference type="PANTHER" id="PTHR48063">
    <property type="entry name" value="LRR RECEPTOR-LIKE KINASE"/>
    <property type="match status" value="1"/>
</dbReference>
<evidence type="ECO:0000313" key="12">
    <source>
        <dbReference type="Proteomes" id="UP001177003"/>
    </source>
</evidence>
<protein>
    <recommendedName>
        <fullName evidence="13">Leucine-rich repeat-containing N-terminal plant-type domain-containing protein</fullName>
    </recommendedName>
</protein>
<evidence type="ECO:0000256" key="7">
    <source>
        <dbReference type="ARBA" id="ARBA00022989"/>
    </source>
</evidence>
<keyword evidence="9" id="KW-0325">Glycoprotein</keyword>
<evidence type="ECO:0000256" key="5">
    <source>
        <dbReference type="ARBA" id="ARBA00022729"/>
    </source>
</evidence>
<dbReference type="Pfam" id="PF13855">
    <property type="entry name" value="LRR_8"/>
    <property type="match status" value="1"/>
</dbReference>
<keyword evidence="5" id="KW-0732">Signal</keyword>
<evidence type="ECO:0000256" key="6">
    <source>
        <dbReference type="ARBA" id="ARBA00022737"/>
    </source>
</evidence>
<evidence type="ECO:0000256" key="9">
    <source>
        <dbReference type="ARBA" id="ARBA00023180"/>
    </source>
</evidence>
<evidence type="ECO:0008006" key="13">
    <source>
        <dbReference type="Google" id="ProtNLM"/>
    </source>
</evidence>
<evidence type="ECO:0000256" key="10">
    <source>
        <dbReference type="SAM" id="Phobius"/>
    </source>
</evidence>
<keyword evidence="7 10" id="KW-1133">Transmembrane helix</keyword>
<dbReference type="EMBL" id="OX465078">
    <property type="protein sequence ID" value="CAI9274075.1"/>
    <property type="molecule type" value="Genomic_DNA"/>
</dbReference>
<evidence type="ECO:0000256" key="4">
    <source>
        <dbReference type="ARBA" id="ARBA00022692"/>
    </source>
</evidence>
<evidence type="ECO:0000313" key="11">
    <source>
        <dbReference type="EMBL" id="CAI9274075.1"/>
    </source>
</evidence>
<evidence type="ECO:0000256" key="8">
    <source>
        <dbReference type="ARBA" id="ARBA00023136"/>
    </source>
</evidence>
<comment type="subcellular location">
    <subcellularLocation>
        <location evidence="1">Membrane</location>
        <topology evidence="1">Single-pass type I membrane protein</topology>
    </subcellularLocation>
</comment>
<dbReference type="PRINTS" id="PR00019">
    <property type="entry name" value="LEURICHRPT"/>
</dbReference>
<proteinExistence type="inferred from homology"/>
<comment type="similarity">
    <text evidence="2">Belongs to the RLP family.</text>
</comment>
<evidence type="ECO:0000256" key="3">
    <source>
        <dbReference type="ARBA" id="ARBA00022614"/>
    </source>
</evidence>
<keyword evidence="12" id="KW-1185">Reference proteome</keyword>
<dbReference type="FunFam" id="3.80.10.10:FF:000111">
    <property type="entry name" value="LRR receptor-like serine/threonine-protein kinase ERECTA"/>
    <property type="match status" value="1"/>
</dbReference>
<dbReference type="Proteomes" id="UP001177003">
    <property type="component" value="Chromosome 2"/>
</dbReference>
<dbReference type="AlphaFoldDB" id="A0AA36DWK4"/>
<gene>
    <name evidence="11" type="ORF">LSALG_LOCUS14179</name>
</gene>
<dbReference type="SUPFAM" id="SSF52058">
    <property type="entry name" value="L domain-like"/>
    <property type="match status" value="1"/>
</dbReference>
<dbReference type="InterPro" id="IPR032675">
    <property type="entry name" value="LRR_dom_sf"/>
</dbReference>
<evidence type="ECO:0000256" key="1">
    <source>
        <dbReference type="ARBA" id="ARBA00004479"/>
    </source>
</evidence>
<keyword evidence="4 10" id="KW-0812">Transmembrane</keyword>
<dbReference type="GO" id="GO:0016020">
    <property type="term" value="C:membrane"/>
    <property type="evidence" value="ECO:0007669"/>
    <property type="project" value="UniProtKB-SubCell"/>
</dbReference>
<dbReference type="Gene3D" id="3.80.10.10">
    <property type="entry name" value="Ribonuclease Inhibitor"/>
    <property type="match status" value="1"/>
</dbReference>
<keyword evidence="8 10" id="KW-0472">Membrane</keyword>
<dbReference type="PANTHER" id="PTHR48063:SF76">
    <property type="entry name" value="NON-SPECIFIC SERINE_THREONINE PROTEIN KINASE"/>
    <property type="match status" value="1"/>
</dbReference>
<dbReference type="InterPro" id="IPR046956">
    <property type="entry name" value="RLP23-like"/>
</dbReference>
<name>A0AA36DWK4_LACSI</name>
<keyword evidence="3" id="KW-0433">Leucine-rich repeat</keyword>
<organism evidence="11 12">
    <name type="scientific">Lactuca saligna</name>
    <name type="common">Willowleaf lettuce</name>
    <dbReference type="NCBI Taxonomy" id="75948"/>
    <lineage>
        <taxon>Eukaryota</taxon>
        <taxon>Viridiplantae</taxon>
        <taxon>Streptophyta</taxon>
        <taxon>Embryophyta</taxon>
        <taxon>Tracheophyta</taxon>
        <taxon>Spermatophyta</taxon>
        <taxon>Magnoliopsida</taxon>
        <taxon>eudicotyledons</taxon>
        <taxon>Gunneridae</taxon>
        <taxon>Pentapetalae</taxon>
        <taxon>asterids</taxon>
        <taxon>campanulids</taxon>
        <taxon>Asterales</taxon>
        <taxon>Asteraceae</taxon>
        <taxon>Cichorioideae</taxon>
        <taxon>Cichorieae</taxon>
        <taxon>Lactucinae</taxon>
        <taxon>Lactuca</taxon>
    </lineage>
</organism>
<keyword evidence="6" id="KW-0677">Repeat</keyword>
<feature type="transmembrane region" description="Helical" evidence="10">
    <location>
        <begin position="138"/>
        <end position="162"/>
    </location>
</feature>
<dbReference type="InterPro" id="IPR001611">
    <property type="entry name" value="Leu-rich_rpt"/>
</dbReference>
<accession>A0AA36DWK4</accession>